<keyword evidence="9" id="KW-0812">Transmembrane</keyword>
<dbReference type="Pfam" id="PF10234">
    <property type="entry name" value="Cluap1"/>
    <property type="match status" value="1"/>
</dbReference>
<keyword evidence="9" id="KW-0472">Membrane</keyword>
<dbReference type="OrthoDB" id="438545at2759"/>
<dbReference type="PANTHER" id="PTHR21547:SF0">
    <property type="entry name" value="CLUSTERIN-ASSOCIATED PROTEIN 1"/>
    <property type="match status" value="1"/>
</dbReference>
<evidence type="ECO:0008006" key="12">
    <source>
        <dbReference type="Google" id="ProtNLM"/>
    </source>
</evidence>
<dbReference type="InterPro" id="IPR019366">
    <property type="entry name" value="Clusterin-associated_protein-1"/>
</dbReference>
<dbReference type="EnsemblMetazoa" id="XM_032597893">
    <property type="protein sequence ID" value="XP_032453784"/>
    <property type="gene ID" value="LOC100119019"/>
</dbReference>
<feature type="compositionally biased region" description="Basic and acidic residues" evidence="8">
    <location>
        <begin position="485"/>
        <end position="507"/>
    </location>
</feature>
<evidence type="ECO:0000256" key="1">
    <source>
        <dbReference type="ARBA" id="ARBA00004138"/>
    </source>
</evidence>
<dbReference type="AlphaFoldDB" id="A0A7M7QWG2"/>
<keyword evidence="6" id="KW-0966">Cell projection</keyword>
<evidence type="ECO:0000256" key="9">
    <source>
        <dbReference type="SAM" id="Phobius"/>
    </source>
</evidence>
<reference evidence="10" key="1">
    <citation type="submission" date="2021-01" db="UniProtKB">
        <authorList>
            <consortium name="EnsemblMetazoa"/>
        </authorList>
    </citation>
    <scope>IDENTIFICATION</scope>
</reference>
<dbReference type="Proteomes" id="UP000002358">
    <property type="component" value="Chromosome 3"/>
</dbReference>
<evidence type="ECO:0000256" key="2">
    <source>
        <dbReference type="ARBA" id="ARBA00008340"/>
    </source>
</evidence>
<keyword evidence="9" id="KW-1133">Transmembrane helix</keyword>
<keyword evidence="5" id="KW-0969">Cilium</keyword>
<protein>
    <recommendedName>
        <fullName evidence="12">Clusterin-associated protein 1</fullName>
    </recommendedName>
</protein>
<keyword evidence="4 7" id="KW-0175">Coiled coil</keyword>
<keyword evidence="3" id="KW-0970">Cilium biogenesis/degradation</keyword>
<dbReference type="GO" id="GO:0005815">
    <property type="term" value="C:microtubule organizing center"/>
    <property type="evidence" value="ECO:0007669"/>
    <property type="project" value="TreeGrafter"/>
</dbReference>
<dbReference type="GO" id="GO:0030992">
    <property type="term" value="C:intraciliary transport particle B"/>
    <property type="evidence" value="ECO:0007669"/>
    <property type="project" value="TreeGrafter"/>
</dbReference>
<evidence type="ECO:0000256" key="5">
    <source>
        <dbReference type="ARBA" id="ARBA00023069"/>
    </source>
</evidence>
<evidence type="ECO:0000256" key="3">
    <source>
        <dbReference type="ARBA" id="ARBA00022794"/>
    </source>
</evidence>
<proteinExistence type="inferred from homology"/>
<comment type="subcellular location">
    <subcellularLocation>
        <location evidence="1">Cell projection</location>
        <location evidence="1">Cilium</location>
    </subcellularLocation>
</comment>
<sequence length="507" mass="58476">MATYNALRMKTLEYMYPYVCVVASPTGIGSLSIVDKYTISITKMSFRDLRSKSLYNIALMLNYYSLARELIYFHMLSDSISTDFTEMMRVLGYPRLISLSNFQQPNFPLVAEILVWLVKRFDNDANVPKEHSTEQERIALIRYAAEFMIKTVNIRLNPKKLYMADGHAVKELLKVTFLLYEAQLQSTNDLLQSDNETSVNFDITDRLSDLKATRQLASQLTINGATLYDLLGREVELREIRNSKVANQYDASEIEVAVKEVIQSTKKEIDETKTQIENVKDTEQNLDTRIERRQTELERNQKRLQTLRKVRPAFMEEFEKLQVELKTLYDDYLQKFRYLAYLEHLYEDAAKVEQERFERRQAATKKQLEQLRIDDANIDSIIEGNDSIFNTNLQNSLALGEGERKPSENANPDARKSARMNITQRRLYGSMSGRRQRGGAGGTIREPNGSVASSDSDSDLLIDNIDDDDDDDDLLNSVDPAMDDFNSKHNNEEKRAMSKVDHTDDEF</sequence>
<dbReference type="GO" id="GO:0005929">
    <property type="term" value="C:cilium"/>
    <property type="evidence" value="ECO:0007669"/>
    <property type="project" value="UniProtKB-SubCell"/>
</dbReference>
<feature type="coiled-coil region" evidence="7">
    <location>
        <begin position="262"/>
        <end position="310"/>
    </location>
</feature>
<name>A0A7M7QWG2_NASVI</name>
<dbReference type="GO" id="GO:0060271">
    <property type="term" value="P:cilium assembly"/>
    <property type="evidence" value="ECO:0007669"/>
    <property type="project" value="TreeGrafter"/>
</dbReference>
<evidence type="ECO:0000313" key="10">
    <source>
        <dbReference type="EnsemblMetazoa" id="XP_032453784"/>
    </source>
</evidence>
<evidence type="ECO:0000313" key="11">
    <source>
        <dbReference type="Proteomes" id="UP000002358"/>
    </source>
</evidence>
<comment type="similarity">
    <text evidence="2">Belongs to the CLUAP1 family.</text>
</comment>
<dbReference type="CTD" id="23059"/>
<feature type="transmembrane region" description="Helical" evidence="9">
    <location>
        <begin position="15"/>
        <end position="34"/>
    </location>
</feature>
<dbReference type="InParanoid" id="A0A7M7QWG2"/>
<dbReference type="SMR" id="A0A7M7QWG2"/>
<keyword evidence="11" id="KW-1185">Reference proteome</keyword>
<evidence type="ECO:0000256" key="8">
    <source>
        <dbReference type="SAM" id="MobiDB-lite"/>
    </source>
</evidence>
<evidence type="ECO:0000256" key="6">
    <source>
        <dbReference type="ARBA" id="ARBA00023273"/>
    </source>
</evidence>
<evidence type="ECO:0000256" key="7">
    <source>
        <dbReference type="SAM" id="Coils"/>
    </source>
</evidence>
<feature type="region of interest" description="Disordered" evidence="8">
    <location>
        <begin position="399"/>
        <end position="507"/>
    </location>
</feature>
<organism evidence="10 11">
    <name type="scientific">Nasonia vitripennis</name>
    <name type="common">Parasitic wasp</name>
    <dbReference type="NCBI Taxonomy" id="7425"/>
    <lineage>
        <taxon>Eukaryota</taxon>
        <taxon>Metazoa</taxon>
        <taxon>Ecdysozoa</taxon>
        <taxon>Arthropoda</taxon>
        <taxon>Hexapoda</taxon>
        <taxon>Insecta</taxon>
        <taxon>Pterygota</taxon>
        <taxon>Neoptera</taxon>
        <taxon>Endopterygota</taxon>
        <taxon>Hymenoptera</taxon>
        <taxon>Apocrita</taxon>
        <taxon>Proctotrupomorpha</taxon>
        <taxon>Chalcidoidea</taxon>
        <taxon>Pteromalidae</taxon>
        <taxon>Pteromalinae</taxon>
        <taxon>Nasonia</taxon>
    </lineage>
</organism>
<evidence type="ECO:0000256" key="4">
    <source>
        <dbReference type="ARBA" id="ARBA00023054"/>
    </source>
</evidence>
<dbReference type="RefSeq" id="XP_032453784.1">
    <property type="nucleotide sequence ID" value="XM_032597893.1"/>
</dbReference>
<dbReference type="GeneID" id="100119019"/>
<dbReference type="PANTHER" id="PTHR21547">
    <property type="entry name" value="CLUSTERIN ASSOCIATED PROTEIN 1"/>
    <property type="match status" value="1"/>
</dbReference>
<feature type="compositionally biased region" description="Acidic residues" evidence="8">
    <location>
        <begin position="456"/>
        <end position="474"/>
    </location>
</feature>
<accession>A0A7M7QWG2</accession>
<feature type="transmembrane region" description="Helical" evidence="9">
    <location>
        <begin position="54"/>
        <end position="75"/>
    </location>
</feature>